<dbReference type="Proteomes" id="UP001140234">
    <property type="component" value="Unassembled WGS sequence"/>
</dbReference>
<evidence type="ECO:0000313" key="1">
    <source>
        <dbReference type="EMBL" id="KAJ2758652.1"/>
    </source>
</evidence>
<organism evidence="1 2">
    <name type="scientific">Coemansia nantahalensis</name>
    <dbReference type="NCBI Taxonomy" id="2789366"/>
    <lineage>
        <taxon>Eukaryota</taxon>
        <taxon>Fungi</taxon>
        <taxon>Fungi incertae sedis</taxon>
        <taxon>Zoopagomycota</taxon>
        <taxon>Kickxellomycotina</taxon>
        <taxon>Kickxellomycetes</taxon>
        <taxon>Kickxellales</taxon>
        <taxon>Kickxellaceae</taxon>
        <taxon>Coemansia</taxon>
    </lineage>
</organism>
<gene>
    <name evidence="1" type="ORF">IWQ57_006766</name>
</gene>
<protein>
    <submittedName>
        <fullName evidence="1">Uncharacterized protein</fullName>
    </submittedName>
</protein>
<dbReference type="EMBL" id="JANBUJ010004039">
    <property type="protein sequence ID" value="KAJ2758652.1"/>
    <property type="molecule type" value="Genomic_DNA"/>
</dbReference>
<proteinExistence type="predicted"/>
<sequence>MEPVSPAASLSETLMGAQSPACETGDDAEELRKRRDREFLASLPPQLALKRRRTSNNKQKEKILAELLQPAEACPAAARRPTVAAAQPAAAADFSEPLDEPAADDEPADAAALKRKKNTDAARRSRMRKILRIETLESRVSELEGENTRLSQLVAQLEAEKAAMARAVL</sequence>
<evidence type="ECO:0000313" key="2">
    <source>
        <dbReference type="Proteomes" id="UP001140234"/>
    </source>
</evidence>
<name>A0ACC1JIP7_9FUNG</name>
<accession>A0ACC1JIP7</accession>
<reference evidence="1" key="1">
    <citation type="submission" date="2022-07" db="EMBL/GenBank/DDBJ databases">
        <title>Phylogenomic reconstructions and comparative analyses of Kickxellomycotina fungi.</title>
        <authorList>
            <person name="Reynolds N.K."/>
            <person name="Stajich J.E."/>
            <person name="Barry K."/>
            <person name="Grigoriev I.V."/>
            <person name="Crous P."/>
            <person name="Smith M.E."/>
        </authorList>
    </citation>
    <scope>NUCLEOTIDE SEQUENCE</scope>
    <source>
        <strain evidence="1">CBS 109366</strain>
    </source>
</reference>
<keyword evidence="2" id="KW-1185">Reference proteome</keyword>
<comment type="caution">
    <text evidence="1">The sequence shown here is derived from an EMBL/GenBank/DDBJ whole genome shotgun (WGS) entry which is preliminary data.</text>
</comment>